<reference evidence="3" key="1">
    <citation type="submission" date="2020-05" db="EMBL/GenBank/DDBJ databases">
        <title>Phylogenomic resolution of chytrid fungi.</title>
        <authorList>
            <person name="Stajich J.E."/>
            <person name="Amses K."/>
            <person name="Simmons R."/>
            <person name="Seto K."/>
            <person name="Myers J."/>
            <person name="Bonds A."/>
            <person name="Quandt C.A."/>
            <person name="Barry K."/>
            <person name="Liu P."/>
            <person name="Grigoriev I."/>
            <person name="Longcore J.E."/>
            <person name="James T.Y."/>
        </authorList>
    </citation>
    <scope>NUCLEOTIDE SEQUENCE</scope>
    <source>
        <strain evidence="3">JEL0318</strain>
    </source>
</reference>
<accession>A0AAD5X054</accession>
<feature type="chain" id="PRO_5042047039" evidence="2">
    <location>
        <begin position="30"/>
        <end position="372"/>
    </location>
</feature>
<dbReference type="AlphaFoldDB" id="A0AAD5X054"/>
<keyword evidence="4" id="KW-1185">Reference proteome</keyword>
<dbReference type="Proteomes" id="UP001212841">
    <property type="component" value="Unassembled WGS sequence"/>
</dbReference>
<comment type="caution">
    <text evidence="3">The sequence shown here is derived from an EMBL/GenBank/DDBJ whole genome shotgun (WGS) entry which is preliminary data.</text>
</comment>
<evidence type="ECO:0000256" key="2">
    <source>
        <dbReference type="SAM" id="SignalP"/>
    </source>
</evidence>
<dbReference type="EMBL" id="JADGJD010000866">
    <property type="protein sequence ID" value="KAJ3047988.1"/>
    <property type="molecule type" value="Genomic_DNA"/>
</dbReference>
<organism evidence="3 4">
    <name type="scientific">Rhizophlyctis rosea</name>
    <dbReference type="NCBI Taxonomy" id="64517"/>
    <lineage>
        <taxon>Eukaryota</taxon>
        <taxon>Fungi</taxon>
        <taxon>Fungi incertae sedis</taxon>
        <taxon>Chytridiomycota</taxon>
        <taxon>Chytridiomycota incertae sedis</taxon>
        <taxon>Chytridiomycetes</taxon>
        <taxon>Rhizophlyctidales</taxon>
        <taxon>Rhizophlyctidaceae</taxon>
        <taxon>Rhizophlyctis</taxon>
    </lineage>
</organism>
<feature type="region of interest" description="Disordered" evidence="1">
    <location>
        <begin position="108"/>
        <end position="129"/>
    </location>
</feature>
<evidence type="ECO:0000313" key="3">
    <source>
        <dbReference type="EMBL" id="KAJ3047988.1"/>
    </source>
</evidence>
<evidence type="ECO:0000313" key="4">
    <source>
        <dbReference type="Proteomes" id="UP001212841"/>
    </source>
</evidence>
<proteinExistence type="predicted"/>
<protein>
    <submittedName>
        <fullName evidence="3">Uncharacterized protein</fullName>
    </submittedName>
</protein>
<gene>
    <name evidence="3" type="ORF">HK097_010985</name>
</gene>
<keyword evidence="2" id="KW-0732">Signal</keyword>
<feature type="signal peptide" evidence="2">
    <location>
        <begin position="1"/>
        <end position="29"/>
    </location>
</feature>
<sequence length="372" mass="40612">MLPPKTSKIGHLFSSLSLLSLLLSHHSFAVPLLENVSCPSRIPLGSQFRLSFTLKDDPALPARGVANIQVFAQNALGDWSRYGSNPISSSSASQLATVTSSGLIARATQTTDVDQIPPPTTGGEPVADGSGSEAIIRVQNIVDLEAGGMDLEFDWYRFGPHGIVNFTGQPVCIRSSMPYGKDIDALGNPEGYADQTICPLSCTIVKPNQQYAYFSNLTFSPQTVHVGQNLTIQWDYEDGFNFPETVLLSVFFASNYYEEYPQYIIGDVDAKPGKYTLLISSPLRDFVTRNTQPGWPFRLYLQLAFPPQTNVLGGLFSDQKANLTILPSARDWRRMKGGKSTRKTVTSTVTSFTRGGGEGVVTLRPVELAGRM</sequence>
<name>A0AAD5X054_9FUNG</name>
<evidence type="ECO:0000256" key="1">
    <source>
        <dbReference type="SAM" id="MobiDB-lite"/>
    </source>
</evidence>